<dbReference type="EMBL" id="SMGG01000007">
    <property type="protein sequence ID" value="TCK58390.1"/>
    <property type="molecule type" value="Genomic_DNA"/>
</dbReference>
<proteinExistence type="predicted"/>
<dbReference type="Proteomes" id="UP000294614">
    <property type="component" value="Unassembled WGS sequence"/>
</dbReference>
<evidence type="ECO:0000313" key="1">
    <source>
        <dbReference type="EMBL" id="TCK58390.1"/>
    </source>
</evidence>
<organism evidence="1 2">
    <name type="scientific">Seleniivibrio woodruffii</name>
    <dbReference type="NCBI Taxonomy" id="1078050"/>
    <lineage>
        <taxon>Bacteria</taxon>
        <taxon>Pseudomonadati</taxon>
        <taxon>Deferribacterota</taxon>
        <taxon>Deferribacteres</taxon>
        <taxon>Deferribacterales</taxon>
        <taxon>Geovibrionaceae</taxon>
        <taxon>Seleniivibrio</taxon>
    </lineage>
</organism>
<reference evidence="1 2" key="1">
    <citation type="submission" date="2019-03" db="EMBL/GenBank/DDBJ databases">
        <title>Genomic Encyclopedia of Type Strains, Phase IV (KMG-IV): sequencing the most valuable type-strain genomes for metagenomic binning, comparative biology and taxonomic classification.</title>
        <authorList>
            <person name="Goeker M."/>
        </authorList>
    </citation>
    <scope>NUCLEOTIDE SEQUENCE [LARGE SCALE GENOMIC DNA]</scope>
    <source>
        <strain evidence="1 2">DSM 24984</strain>
    </source>
</reference>
<protein>
    <submittedName>
        <fullName evidence="1">Uncharacterized protein</fullName>
    </submittedName>
</protein>
<accession>A0A4R1K3C1</accession>
<dbReference type="AlphaFoldDB" id="A0A4R1K3C1"/>
<comment type="caution">
    <text evidence="1">The sequence shown here is derived from an EMBL/GenBank/DDBJ whole genome shotgun (WGS) entry which is preliminary data.</text>
</comment>
<gene>
    <name evidence="1" type="ORF">C8D98_2592</name>
</gene>
<sequence>MCIEDSYISILEQLNDAKSTINSIKDLVMRVISEEEDERDYTTAFDELFGILMTDSSRARTDICG</sequence>
<keyword evidence="2" id="KW-1185">Reference proteome</keyword>
<name>A0A4R1K3C1_9BACT</name>
<evidence type="ECO:0000313" key="2">
    <source>
        <dbReference type="Proteomes" id="UP000294614"/>
    </source>
</evidence>